<sequence length="211" mass="24118">MEIFFNPWIVGTGTTVVAGLILYYFFGVGKVTNKNRIDPEQTDTRETSRQKEYEMELESFRNDMVRRGLAHTNIRINGEAGLRTKYGIKAPANVNEIELVVGGTIYRLTNQNNNNKYDRAKTDAGLNASPEQILAHYDKLAGYIKDSNGNKINNGPFWEKEKSKLESRQKQVTMWGWVAEITSHPVIATLTIILISAFIWYVFGFDLSRFR</sequence>
<feature type="transmembrane region" description="Helical" evidence="1">
    <location>
        <begin position="6"/>
        <end position="26"/>
    </location>
</feature>
<dbReference type="EMBL" id="MHQI01000001">
    <property type="protein sequence ID" value="OHA00978.1"/>
    <property type="molecule type" value="Genomic_DNA"/>
</dbReference>
<proteinExistence type="predicted"/>
<gene>
    <name evidence="2" type="ORF">A3C07_05115</name>
</gene>
<comment type="caution">
    <text evidence="2">The sequence shown here is derived from an EMBL/GenBank/DDBJ whole genome shotgun (WGS) entry which is preliminary data.</text>
</comment>
<feature type="transmembrane region" description="Helical" evidence="1">
    <location>
        <begin position="177"/>
        <end position="203"/>
    </location>
</feature>
<name>A0A1G2KNH4_9BACT</name>
<reference evidence="2 3" key="1">
    <citation type="journal article" date="2016" name="Nat. Commun.">
        <title>Thousands of microbial genomes shed light on interconnected biogeochemical processes in an aquifer system.</title>
        <authorList>
            <person name="Anantharaman K."/>
            <person name="Brown C.T."/>
            <person name="Hug L.A."/>
            <person name="Sharon I."/>
            <person name="Castelle C.J."/>
            <person name="Probst A.J."/>
            <person name="Thomas B.C."/>
            <person name="Singh A."/>
            <person name="Wilkins M.J."/>
            <person name="Karaoz U."/>
            <person name="Brodie E.L."/>
            <person name="Williams K.H."/>
            <person name="Hubbard S.S."/>
            <person name="Banfield J.F."/>
        </authorList>
    </citation>
    <scope>NUCLEOTIDE SEQUENCE [LARGE SCALE GENOMIC DNA]</scope>
</reference>
<accession>A0A1G2KNH4</accession>
<evidence type="ECO:0000313" key="3">
    <source>
        <dbReference type="Proteomes" id="UP000179023"/>
    </source>
</evidence>
<dbReference type="STRING" id="1802270.A3C07_05115"/>
<keyword evidence="1" id="KW-1133">Transmembrane helix</keyword>
<evidence type="ECO:0000313" key="2">
    <source>
        <dbReference type="EMBL" id="OHA00978.1"/>
    </source>
</evidence>
<dbReference type="AlphaFoldDB" id="A0A1G2KNH4"/>
<protein>
    <submittedName>
        <fullName evidence="2">Uncharacterized protein</fullName>
    </submittedName>
</protein>
<evidence type="ECO:0000256" key="1">
    <source>
        <dbReference type="SAM" id="Phobius"/>
    </source>
</evidence>
<keyword evidence="1" id="KW-0472">Membrane</keyword>
<keyword evidence="1" id="KW-0812">Transmembrane</keyword>
<organism evidence="2 3">
    <name type="scientific">Candidatus Sungbacteria bacterium RIFCSPHIGHO2_02_FULL_47_11</name>
    <dbReference type="NCBI Taxonomy" id="1802270"/>
    <lineage>
        <taxon>Bacteria</taxon>
        <taxon>Candidatus Sungiibacteriota</taxon>
    </lineage>
</organism>
<dbReference type="Proteomes" id="UP000179023">
    <property type="component" value="Unassembled WGS sequence"/>
</dbReference>